<accession>A0A537KSS5</accession>
<evidence type="ECO:0000313" key="1">
    <source>
        <dbReference type="EMBL" id="TMI98817.1"/>
    </source>
</evidence>
<organism evidence="1 2">
    <name type="scientific">Candidatus Segetimicrobium genomatis</name>
    <dbReference type="NCBI Taxonomy" id="2569760"/>
    <lineage>
        <taxon>Bacteria</taxon>
        <taxon>Bacillati</taxon>
        <taxon>Candidatus Sysuimicrobiota</taxon>
        <taxon>Candidatus Sysuimicrobiia</taxon>
        <taxon>Candidatus Sysuimicrobiales</taxon>
        <taxon>Candidatus Segetimicrobiaceae</taxon>
        <taxon>Candidatus Segetimicrobium</taxon>
    </lineage>
</organism>
<dbReference type="AlphaFoldDB" id="A0A537KSS5"/>
<evidence type="ECO:0000313" key="2">
    <source>
        <dbReference type="Proteomes" id="UP000319353"/>
    </source>
</evidence>
<reference evidence="1 2" key="1">
    <citation type="journal article" date="2019" name="Nat. Microbiol.">
        <title>Mediterranean grassland soil C-N compound turnover is dependent on rainfall and depth, and is mediated by genomically divergent microorganisms.</title>
        <authorList>
            <person name="Diamond S."/>
            <person name="Andeer P.F."/>
            <person name="Li Z."/>
            <person name="Crits-Christoph A."/>
            <person name="Burstein D."/>
            <person name="Anantharaman K."/>
            <person name="Lane K.R."/>
            <person name="Thomas B.C."/>
            <person name="Pan C."/>
            <person name="Northen T.R."/>
            <person name="Banfield J.F."/>
        </authorList>
    </citation>
    <scope>NUCLEOTIDE SEQUENCE [LARGE SCALE GENOMIC DNA]</scope>
    <source>
        <strain evidence="1">NP_4</strain>
    </source>
</reference>
<sequence>MDDSERIGSVWTPSITLDRTPDGRRVYVVGGRRYAEVPLGPEDAYRFLAELRLEMTGVEFRAFVERHRPSLSAAVLWRLGLGPTPLAPEGPDRVARARAELGRRLRAA</sequence>
<dbReference type="EMBL" id="VBAL01000154">
    <property type="protein sequence ID" value="TMI98817.1"/>
    <property type="molecule type" value="Genomic_DNA"/>
</dbReference>
<dbReference type="Proteomes" id="UP000319353">
    <property type="component" value="Unassembled WGS sequence"/>
</dbReference>
<name>A0A537KSS5_9BACT</name>
<gene>
    <name evidence="1" type="ORF">E6H01_11895</name>
</gene>
<comment type="caution">
    <text evidence="1">The sequence shown here is derived from an EMBL/GenBank/DDBJ whole genome shotgun (WGS) entry which is preliminary data.</text>
</comment>
<proteinExistence type="predicted"/>
<protein>
    <submittedName>
        <fullName evidence="1">Uncharacterized protein</fullName>
    </submittedName>
</protein>